<dbReference type="AlphaFoldDB" id="A0A371GRH3"/>
<name>A0A371GRH3_MUCPR</name>
<dbReference type="Proteomes" id="UP000257109">
    <property type="component" value="Unassembled WGS sequence"/>
</dbReference>
<gene>
    <name evidence="1" type="ORF">CR513_24669</name>
</gene>
<evidence type="ECO:0000313" key="1">
    <source>
        <dbReference type="EMBL" id="RDX93130.1"/>
    </source>
</evidence>
<keyword evidence="2" id="KW-1185">Reference proteome</keyword>
<comment type="caution">
    <text evidence="1">The sequence shown here is derived from an EMBL/GenBank/DDBJ whole genome shotgun (WGS) entry which is preliminary data.</text>
</comment>
<sequence length="59" mass="6812">MSMMRNKYADDGIYIHQTKYANQLLKKFTLDDCKSISTPMHPTSILTLDDSNKMVDQTI</sequence>
<protein>
    <recommendedName>
        <fullName evidence="3">Mitochondrial protein</fullName>
    </recommendedName>
</protein>
<organism evidence="1 2">
    <name type="scientific">Mucuna pruriens</name>
    <name type="common">Velvet bean</name>
    <name type="synonym">Dolichos pruriens</name>
    <dbReference type="NCBI Taxonomy" id="157652"/>
    <lineage>
        <taxon>Eukaryota</taxon>
        <taxon>Viridiplantae</taxon>
        <taxon>Streptophyta</taxon>
        <taxon>Embryophyta</taxon>
        <taxon>Tracheophyta</taxon>
        <taxon>Spermatophyta</taxon>
        <taxon>Magnoliopsida</taxon>
        <taxon>eudicotyledons</taxon>
        <taxon>Gunneridae</taxon>
        <taxon>Pentapetalae</taxon>
        <taxon>rosids</taxon>
        <taxon>fabids</taxon>
        <taxon>Fabales</taxon>
        <taxon>Fabaceae</taxon>
        <taxon>Papilionoideae</taxon>
        <taxon>50 kb inversion clade</taxon>
        <taxon>NPAAA clade</taxon>
        <taxon>indigoferoid/millettioid clade</taxon>
        <taxon>Phaseoleae</taxon>
        <taxon>Mucuna</taxon>
    </lineage>
</organism>
<proteinExistence type="predicted"/>
<accession>A0A371GRH3</accession>
<feature type="non-terminal residue" evidence="1">
    <location>
        <position position="1"/>
    </location>
</feature>
<evidence type="ECO:0000313" key="2">
    <source>
        <dbReference type="Proteomes" id="UP000257109"/>
    </source>
</evidence>
<dbReference type="EMBL" id="QJKJ01004697">
    <property type="protein sequence ID" value="RDX93130.1"/>
    <property type="molecule type" value="Genomic_DNA"/>
</dbReference>
<evidence type="ECO:0008006" key="3">
    <source>
        <dbReference type="Google" id="ProtNLM"/>
    </source>
</evidence>
<dbReference type="OrthoDB" id="1740642at2759"/>
<reference evidence="1" key="1">
    <citation type="submission" date="2018-05" db="EMBL/GenBank/DDBJ databases">
        <title>Draft genome of Mucuna pruriens seed.</title>
        <authorList>
            <person name="Nnadi N.E."/>
            <person name="Vos R."/>
            <person name="Hasami M.H."/>
            <person name="Devisetty U.K."/>
            <person name="Aguiy J.C."/>
        </authorList>
    </citation>
    <scope>NUCLEOTIDE SEQUENCE [LARGE SCALE GENOMIC DNA]</scope>
    <source>
        <strain evidence="1">JCA_2017</strain>
    </source>
</reference>